<name>A0A6J8DTS5_MYTCO</name>
<dbReference type="InterPro" id="IPR011042">
    <property type="entry name" value="6-blade_b-propeller_TolB-like"/>
</dbReference>
<dbReference type="AlphaFoldDB" id="A0A6J8DTS5"/>
<protein>
    <recommendedName>
        <fullName evidence="3">TRIM2_3</fullName>
    </recommendedName>
</protein>
<accession>A0A6J8DTS5</accession>
<dbReference type="Gene3D" id="2.120.10.30">
    <property type="entry name" value="TolB, C-terminal domain"/>
    <property type="match status" value="1"/>
</dbReference>
<organism evidence="1 2">
    <name type="scientific">Mytilus coruscus</name>
    <name type="common">Sea mussel</name>
    <dbReference type="NCBI Taxonomy" id="42192"/>
    <lineage>
        <taxon>Eukaryota</taxon>
        <taxon>Metazoa</taxon>
        <taxon>Spiralia</taxon>
        <taxon>Lophotrochozoa</taxon>
        <taxon>Mollusca</taxon>
        <taxon>Bivalvia</taxon>
        <taxon>Autobranchia</taxon>
        <taxon>Pteriomorphia</taxon>
        <taxon>Mytilida</taxon>
        <taxon>Mytiloidea</taxon>
        <taxon>Mytilidae</taxon>
        <taxon>Mytilinae</taxon>
        <taxon>Mytilus</taxon>
    </lineage>
</organism>
<gene>
    <name evidence="1" type="ORF">MCOR_44557</name>
</gene>
<dbReference type="SUPFAM" id="SSF63829">
    <property type="entry name" value="Calcium-dependent phosphotriesterase"/>
    <property type="match status" value="1"/>
</dbReference>
<dbReference type="EMBL" id="CACVKT020007864">
    <property type="protein sequence ID" value="CAC5411469.1"/>
    <property type="molecule type" value="Genomic_DNA"/>
</dbReference>
<dbReference type="InterPro" id="IPR015943">
    <property type="entry name" value="WD40/YVTN_repeat-like_dom_sf"/>
</dbReference>
<keyword evidence="2" id="KW-1185">Reference proteome</keyword>
<sequence>MTETGQHLQSCTVNEGTIWGIAIIPGTEEAFVTLPEKRSIQFFNITSFTLGRQIRLNVSPYGVTVVKDNVIVGSSSGKVVYIDRVSGKCLKTLNIGNGIILSIVSVVNDKDELLYCCENTGGNMVMCLKFDGTRIFSQLLNGPVFLALDSEGSSYVTAHRSSDLHRLSSDARVDNILLGRSDGLDMPLAVAFNRTFEKLYISNGGKNKSVLIFNCK</sequence>
<evidence type="ECO:0008006" key="3">
    <source>
        <dbReference type="Google" id="ProtNLM"/>
    </source>
</evidence>
<dbReference type="Proteomes" id="UP000507470">
    <property type="component" value="Unassembled WGS sequence"/>
</dbReference>
<evidence type="ECO:0000313" key="1">
    <source>
        <dbReference type="EMBL" id="CAC5411469.1"/>
    </source>
</evidence>
<dbReference type="Gene3D" id="2.130.10.10">
    <property type="entry name" value="YVTN repeat-like/Quinoprotein amine dehydrogenase"/>
    <property type="match status" value="1"/>
</dbReference>
<evidence type="ECO:0000313" key="2">
    <source>
        <dbReference type="Proteomes" id="UP000507470"/>
    </source>
</evidence>
<proteinExistence type="predicted"/>
<reference evidence="1 2" key="1">
    <citation type="submission" date="2020-06" db="EMBL/GenBank/DDBJ databases">
        <authorList>
            <person name="Li R."/>
            <person name="Bekaert M."/>
        </authorList>
    </citation>
    <scope>NUCLEOTIDE SEQUENCE [LARGE SCALE GENOMIC DNA]</scope>
    <source>
        <strain evidence="2">wild</strain>
    </source>
</reference>
<dbReference type="OrthoDB" id="6062662at2759"/>